<dbReference type="InterPro" id="IPR036390">
    <property type="entry name" value="WH_DNA-bd_sf"/>
</dbReference>
<gene>
    <name evidence="6" type="ORF">DC094_21610</name>
</gene>
<dbReference type="AlphaFoldDB" id="A0A2V1GRH5"/>
<dbReference type="SUPFAM" id="SSF46785">
    <property type="entry name" value="Winged helix' DNA-binding domain"/>
    <property type="match status" value="1"/>
</dbReference>
<evidence type="ECO:0000256" key="3">
    <source>
        <dbReference type="ARBA" id="ARBA00023125"/>
    </source>
</evidence>
<comment type="similarity">
    <text evidence="1">Belongs to the LysR transcriptional regulatory family.</text>
</comment>
<dbReference type="CDD" id="cd08417">
    <property type="entry name" value="PBP2_Nitroaromatics_like"/>
    <property type="match status" value="1"/>
</dbReference>
<feature type="domain" description="HTH lysR-type" evidence="5">
    <location>
        <begin position="6"/>
        <end position="63"/>
    </location>
</feature>
<evidence type="ECO:0000259" key="5">
    <source>
        <dbReference type="PROSITE" id="PS50931"/>
    </source>
</evidence>
<protein>
    <submittedName>
        <fullName evidence="6">LysR family transcriptional regulator</fullName>
    </submittedName>
</protein>
<dbReference type="InterPro" id="IPR036388">
    <property type="entry name" value="WH-like_DNA-bd_sf"/>
</dbReference>
<dbReference type="InterPro" id="IPR000847">
    <property type="entry name" value="LysR_HTH_N"/>
</dbReference>
<dbReference type="GO" id="GO:0003677">
    <property type="term" value="F:DNA binding"/>
    <property type="evidence" value="ECO:0007669"/>
    <property type="project" value="UniProtKB-KW"/>
</dbReference>
<dbReference type="RefSeq" id="WP_116689203.1">
    <property type="nucleotide sequence ID" value="NZ_CAWNYD010000017.1"/>
</dbReference>
<dbReference type="Pfam" id="PF00126">
    <property type="entry name" value="HTH_1"/>
    <property type="match status" value="1"/>
</dbReference>
<dbReference type="Proteomes" id="UP000244906">
    <property type="component" value="Unassembled WGS sequence"/>
</dbReference>
<dbReference type="Pfam" id="PF03466">
    <property type="entry name" value="LysR_substrate"/>
    <property type="match status" value="1"/>
</dbReference>
<name>A0A2V1GRH5_9GAMM</name>
<proteinExistence type="inferred from homology"/>
<evidence type="ECO:0000256" key="4">
    <source>
        <dbReference type="ARBA" id="ARBA00023163"/>
    </source>
</evidence>
<keyword evidence="3" id="KW-0238">DNA-binding</keyword>
<dbReference type="PANTHER" id="PTHR30118">
    <property type="entry name" value="HTH-TYPE TRANSCRIPTIONAL REGULATOR LEUO-RELATED"/>
    <property type="match status" value="1"/>
</dbReference>
<evidence type="ECO:0000256" key="1">
    <source>
        <dbReference type="ARBA" id="ARBA00009437"/>
    </source>
</evidence>
<dbReference type="InterPro" id="IPR037402">
    <property type="entry name" value="YidZ_PBP2"/>
</dbReference>
<dbReference type="Gene3D" id="1.10.10.10">
    <property type="entry name" value="Winged helix-like DNA-binding domain superfamily/Winged helix DNA-binding domain"/>
    <property type="match status" value="1"/>
</dbReference>
<organism evidence="6 7">
    <name type="scientific">Pelagibaculum spongiae</name>
    <dbReference type="NCBI Taxonomy" id="2080658"/>
    <lineage>
        <taxon>Bacteria</taxon>
        <taxon>Pseudomonadati</taxon>
        <taxon>Pseudomonadota</taxon>
        <taxon>Gammaproteobacteria</taxon>
        <taxon>Oceanospirillales</taxon>
        <taxon>Pelagibaculum</taxon>
    </lineage>
</organism>
<accession>A0A2V1GRH5</accession>
<dbReference type="PROSITE" id="PS50931">
    <property type="entry name" value="HTH_LYSR"/>
    <property type="match status" value="1"/>
</dbReference>
<dbReference type="PANTHER" id="PTHR30118:SF15">
    <property type="entry name" value="TRANSCRIPTIONAL REGULATORY PROTEIN"/>
    <property type="match status" value="1"/>
</dbReference>
<evidence type="ECO:0000313" key="7">
    <source>
        <dbReference type="Proteomes" id="UP000244906"/>
    </source>
</evidence>
<keyword evidence="7" id="KW-1185">Reference proteome</keyword>
<evidence type="ECO:0000256" key="2">
    <source>
        <dbReference type="ARBA" id="ARBA00023015"/>
    </source>
</evidence>
<comment type="caution">
    <text evidence="6">The sequence shown here is derived from an EMBL/GenBank/DDBJ whole genome shotgun (WGS) entry which is preliminary data.</text>
</comment>
<dbReference type="OrthoDB" id="8839911at2"/>
<keyword evidence="4" id="KW-0804">Transcription</keyword>
<dbReference type="PRINTS" id="PR00039">
    <property type="entry name" value="HTHLYSR"/>
</dbReference>
<dbReference type="InterPro" id="IPR050389">
    <property type="entry name" value="LysR-type_TF"/>
</dbReference>
<keyword evidence="2" id="KW-0805">Transcription regulation</keyword>
<dbReference type="EMBL" id="QDDL01000017">
    <property type="protein sequence ID" value="PVZ62966.1"/>
    <property type="molecule type" value="Genomic_DNA"/>
</dbReference>
<dbReference type="SUPFAM" id="SSF53850">
    <property type="entry name" value="Periplasmic binding protein-like II"/>
    <property type="match status" value="1"/>
</dbReference>
<sequence>MNISQVDLNLLAYLDVLLRECNVTRAAENLGLSQPATSNALKRLRNLFNDPLLIRTSQGMQPTERAMQLQPIIRHILSDVEAVLQPREGFESNLSQRVFRIMASDYAEATLIPYLIPLLRKQAPGITLDFLTPSDVNVQDLEQGRIDMAINRFSELPDSFHKATVWQDSFTCVMRPDHPILHDYTLENYLEAQHIWVSKTGMGVGTGVDLRKPRELGWVDQALLEQIGARRNIALLTRHYQTAAILARSSDLLATLPSRIAQQYSQTGRLAMLPPPFDIPKFELTMAWSSMLHHNLGHRWLRRLIIDTAREHLDQPTKPAPST</sequence>
<evidence type="ECO:0000313" key="6">
    <source>
        <dbReference type="EMBL" id="PVZ62966.1"/>
    </source>
</evidence>
<dbReference type="InterPro" id="IPR005119">
    <property type="entry name" value="LysR_subst-bd"/>
</dbReference>
<reference evidence="6 7" key="1">
    <citation type="submission" date="2018-04" db="EMBL/GenBank/DDBJ databases">
        <title>Thalassorhabdus spongiae gen. nov., sp. nov., isolated from a marine sponge in South-West Iceland.</title>
        <authorList>
            <person name="Knobloch S."/>
            <person name="Daussin A."/>
            <person name="Johannsson R."/>
            <person name="Marteinsson V.T."/>
        </authorList>
    </citation>
    <scope>NUCLEOTIDE SEQUENCE [LARGE SCALE GENOMIC DNA]</scope>
    <source>
        <strain evidence="6 7">Hp12</strain>
    </source>
</reference>
<dbReference type="Gene3D" id="3.40.190.10">
    <property type="entry name" value="Periplasmic binding protein-like II"/>
    <property type="match status" value="2"/>
</dbReference>
<dbReference type="GO" id="GO:0003700">
    <property type="term" value="F:DNA-binding transcription factor activity"/>
    <property type="evidence" value="ECO:0007669"/>
    <property type="project" value="InterPro"/>
</dbReference>